<keyword evidence="5" id="KW-0418">Kinase</keyword>
<organism evidence="8 9">
    <name type="scientific">Kineobactrum salinum</name>
    <dbReference type="NCBI Taxonomy" id="2708301"/>
    <lineage>
        <taxon>Bacteria</taxon>
        <taxon>Pseudomonadati</taxon>
        <taxon>Pseudomonadota</taxon>
        <taxon>Gammaproteobacteria</taxon>
        <taxon>Cellvibrionales</taxon>
        <taxon>Halieaceae</taxon>
        <taxon>Kineobactrum</taxon>
    </lineage>
</organism>
<dbReference type="InterPro" id="IPR004358">
    <property type="entry name" value="Sig_transdc_His_kin-like_C"/>
</dbReference>
<dbReference type="GO" id="GO:0004673">
    <property type="term" value="F:protein histidine kinase activity"/>
    <property type="evidence" value="ECO:0007669"/>
    <property type="project" value="UniProtKB-EC"/>
</dbReference>
<evidence type="ECO:0000259" key="7">
    <source>
        <dbReference type="PROSITE" id="PS50109"/>
    </source>
</evidence>
<evidence type="ECO:0000256" key="5">
    <source>
        <dbReference type="ARBA" id="ARBA00022777"/>
    </source>
</evidence>
<dbReference type="GO" id="GO:0005524">
    <property type="term" value="F:ATP binding"/>
    <property type="evidence" value="ECO:0007669"/>
    <property type="project" value="UniProtKB-KW"/>
</dbReference>
<feature type="domain" description="Histidine kinase" evidence="7">
    <location>
        <begin position="1"/>
        <end position="95"/>
    </location>
</feature>
<dbReference type="SUPFAM" id="SSF55874">
    <property type="entry name" value="ATPase domain of HSP90 chaperone/DNA topoisomerase II/histidine kinase"/>
    <property type="match status" value="1"/>
</dbReference>
<dbReference type="PANTHER" id="PTHR44936:SF10">
    <property type="entry name" value="SENSOR PROTEIN RSTB"/>
    <property type="match status" value="1"/>
</dbReference>
<proteinExistence type="predicted"/>
<dbReference type="Proteomes" id="UP000477680">
    <property type="component" value="Chromosome"/>
</dbReference>
<evidence type="ECO:0000256" key="1">
    <source>
        <dbReference type="ARBA" id="ARBA00000085"/>
    </source>
</evidence>
<dbReference type="Pfam" id="PF02518">
    <property type="entry name" value="HATPase_c"/>
    <property type="match status" value="1"/>
</dbReference>
<accession>A0A6C0U0X5</accession>
<keyword evidence="4" id="KW-0547">Nucleotide-binding</keyword>
<evidence type="ECO:0000256" key="4">
    <source>
        <dbReference type="ARBA" id="ARBA00022741"/>
    </source>
</evidence>
<dbReference type="KEGG" id="kim:G3T16_09920"/>
<keyword evidence="6 8" id="KW-0067">ATP-binding</keyword>
<dbReference type="EMBL" id="CP048711">
    <property type="protein sequence ID" value="QIB65681.1"/>
    <property type="molecule type" value="Genomic_DNA"/>
</dbReference>
<dbReference type="EC" id="2.7.13.3" evidence="2"/>
<dbReference type="PANTHER" id="PTHR44936">
    <property type="entry name" value="SENSOR PROTEIN CREC"/>
    <property type="match status" value="1"/>
</dbReference>
<evidence type="ECO:0000256" key="3">
    <source>
        <dbReference type="ARBA" id="ARBA00022679"/>
    </source>
</evidence>
<gene>
    <name evidence="8" type="ORF">G3T16_09920</name>
</gene>
<keyword evidence="9" id="KW-1185">Reference proteome</keyword>
<dbReference type="InterPro" id="IPR003594">
    <property type="entry name" value="HATPase_dom"/>
</dbReference>
<keyword evidence="3" id="KW-0808">Transferase</keyword>
<name>A0A6C0U0X5_9GAMM</name>
<evidence type="ECO:0000256" key="6">
    <source>
        <dbReference type="ARBA" id="ARBA00022840"/>
    </source>
</evidence>
<dbReference type="Gene3D" id="3.30.565.10">
    <property type="entry name" value="Histidine kinase-like ATPase, C-terminal domain"/>
    <property type="match status" value="1"/>
</dbReference>
<dbReference type="SMART" id="SM00387">
    <property type="entry name" value="HATPase_c"/>
    <property type="match status" value="1"/>
</dbReference>
<evidence type="ECO:0000313" key="8">
    <source>
        <dbReference type="EMBL" id="QIB65681.1"/>
    </source>
</evidence>
<reference evidence="8 9" key="1">
    <citation type="submission" date="2020-02" db="EMBL/GenBank/DDBJ databases">
        <title>Genome sequencing for Kineobactrum sp. M2.</title>
        <authorList>
            <person name="Park S.-J."/>
        </authorList>
    </citation>
    <scope>NUCLEOTIDE SEQUENCE [LARGE SCALE GENOMIC DNA]</scope>
    <source>
        <strain evidence="8 9">M2</strain>
    </source>
</reference>
<dbReference type="PROSITE" id="PS50109">
    <property type="entry name" value="HIS_KIN"/>
    <property type="match status" value="1"/>
</dbReference>
<dbReference type="RefSeq" id="WP_163495081.1">
    <property type="nucleotide sequence ID" value="NZ_CP048711.1"/>
</dbReference>
<comment type="catalytic activity">
    <reaction evidence="1">
        <text>ATP + protein L-histidine = ADP + protein N-phospho-L-histidine.</text>
        <dbReference type="EC" id="2.7.13.3"/>
    </reaction>
</comment>
<sequence length="103" mass="10879">MVRNAVQAARSRVEVCAEPRQQDVTITIIDDGPGLPDVDLAQLLEPFFTTKTSGEGTGLGLAITRSILGEYGGKMQLGNRPGGGCEVILHLPRADTMEAAADE</sequence>
<dbReference type="AlphaFoldDB" id="A0A6C0U0X5"/>
<dbReference type="InterPro" id="IPR050980">
    <property type="entry name" value="2C_sensor_his_kinase"/>
</dbReference>
<evidence type="ECO:0000256" key="2">
    <source>
        <dbReference type="ARBA" id="ARBA00012438"/>
    </source>
</evidence>
<dbReference type="InterPro" id="IPR005467">
    <property type="entry name" value="His_kinase_dom"/>
</dbReference>
<dbReference type="InterPro" id="IPR036890">
    <property type="entry name" value="HATPase_C_sf"/>
</dbReference>
<protein>
    <recommendedName>
        <fullName evidence="2">histidine kinase</fullName>
        <ecNumber evidence="2">2.7.13.3</ecNumber>
    </recommendedName>
</protein>
<evidence type="ECO:0000313" key="9">
    <source>
        <dbReference type="Proteomes" id="UP000477680"/>
    </source>
</evidence>
<dbReference type="PRINTS" id="PR00344">
    <property type="entry name" value="BCTRLSENSOR"/>
</dbReference>